<dbReference type="PANTHER" id="PTHR38010:SF1">
    <property type="entry name" value="SLR0848 PROTEIN"/>
    <property type="match status" value="1"/>
</dbReference>
<feature type="region of interest" description="Disordered" evidence="1">
    <location>
        <begin position="88"/>
        <end position="115"/>
    </location>
</feature>
<dbReference type="PANTHER" id="PTHR38010">
    <property type="entry name" value="SLR0848 PROTEIN"/>
    <property type="match status" value="1"/>
</dbReference>
<evidence type="ECO:0000256" key="1">
    <source>
        <dbReference type="SAM" id="MobiDB-lite"/>
    </source>
</evidence>
<dbReference type="HOGENOM" id="CLU_081796_0_0_11"/>
<reference evidence="2 5" key="1">
    <citation type="journal article" date="2012" name="J. Bacteriol.">
        <title>Draft Genome Sequence of Turicella otitidis ATCC 51513, Isolated from Middle Ear Fluid from a Child with Otitis Media.</title>
        <authorList>
            <person name="Brinkrolf K."/>
            <person name="Schneider J."/>
            <person name="Knecht M."/>
            <person name="Ruckert C."/>
            <person name="Tauch A."/>
        </authorList>
    </citation>
    <scope>NUCLEOTIDE SEQUENCE [LARGE SCALE GENOMIC DNA]</scope>
    <source>
        <strain evidence="2 5">ATCC 51513</strain>
    </source>
</reference>
<protein>
    <recommendedName>
        <fullName evidence="6">Cell division initiation protein</fullName>
    </recommendedName>
</protein>
<comment type="caution">
    <text evidence="2">The sequence shown here is derived from an EMBL/GenBank/DDBJ whole genome shotgun (WGS) entry which is preliminary data.</text>
</comment>
<feature type="region of interest" description="Disordered" evidence="1">
    <location>
        <begin position="210"/>
        <end position="232"/>
    </location>
</feature>
<evidence type="ECO:0000313" key="5">
    <source>
        <dbReference type="Proteomes" id="UP000011016"/>
    </source>
</evidence>
<gene>
    <name evidence="2" type="ORF">BN46_0309</name>
    <name evidence="3" type="ORF">HMPREF9719_00203</name>
</gene>
<keyword evidence="4" id="KW-1185">Reference proteome</keyword>
<dbReference type="eggNOG" id="COG3599">
    <property type="taxonomic scope" value="Bacteria"/>
</dbReference>
<dbReference type="OrthoDB" id="3291843at2"/>
<dbReference type="EMBL" id="AHAE01000013">
    <property type="protein sequence ID" value="EJZ82880.1"/>
    <property type="molecule type" value="Genomic_DNA"/>
</dbReference>
<proteinExistence type="predicted"/>
<dbReference type="PATRIC" id="fig|883169.3.peg.192"/>
<evidence type="ECO:0000313" key="2">
    <source>
        <dbReference type="EMBL" id="CCI83057.1"/>
    </source>
</evidence>
<feature type="compositionally biased region" description="Basic and acidic residues" evidence="1">
    <location>
        <begin position="220"/>
        <end position="232"/>
    </location>
</feature>
<dbReference type="CDD" id="cd06503">
    <property type="entry name" value="ATP-synt_Fo_b"/>
    <property type="match status" value="1"/>
</dbReference>
<dbReference type="AlphaFoldDB" id="I7L870"/>
<sequence>MYRVFEALDELVRMADDGFGVPMTSNCIVPRNEMLALLDDLRNSLPVELDDAQDVLDRRDEVLRDAETRAKEQLDDAESEAEETLTRAREEAEGLVSDAEARASSTVQSAEEEADDIVARAHREADRLVADGNEAYQQSVNEGLAEQNRLVAESEVARRANEEAHRVVDAAHADSKQLRQECDDFVDNKLAEFEETLSNVLRTVTKDRQALRRGAGAGGREYRYRSEERGER</sequence>
<accession>I7L870</accession>
<evidence type="ECO:0008006" key="6">
    <source>
        <dbReference type="Google" id="ProtNLM"/>
    </source>
</evidence>
<evidence type="ECO:0000313" key="4">
    <source>
        <dbReference type="Proteomes" id="UP000006078"/>
    </source>
</evidence>
<dbReference type="Gene3D" id="1.20.5.620">
    <property type="entry name" value="F1F0 ATP synthase subunit B, membrane domain"/>
    <property type="match status" value="1"/>
</dbReference>
<dbReference type="RefSeq" id="WP_004600093.1">
    <property type="nucleotide sequence ID" value="NZ_HF541865.1"/>
</dbReference>
<dbReference type="EMBL" id="CAJZ01000040">
    <property type="protein sequence ID" value="CCI83057.1"/>
    <property type="molecule type" value="Genomic_DNA"/>
</dbReference>
<organism evidence="2 5">
    <name type="scientific">Corynebacterium otitidis ATCC 51513</name>
    <dbReference type="NCBI Taxonomy" id="883169"/>
    <lineage>
        <taxon>Bacteria</taxon>
        <taxon>Bacillati</taxon>
        <taxon>Actinomycetota</taxon>
        <taxon>Actinomycetes</taxon>
        <taxon>Mycobacteriales</taxon>
        <taxon>Corynebacteriaceae</taxon>
        <taxon>Corynebacterium</taxon>
    </lineage>
</organism>
<dbReference type="Proteomes" id="UP000006078">
    <property type="component" value="Unassembled WGS sequence"/>
</dbReference>
<dbReference type="STRING" id="29321.AAV33_06160"/>
<name>I7L870_9CORY</name>
<evidence type="ECO:0000313" key="3">
    <source>
        <dbReference type="EMBL" id="EJZ82880.1"/>
    </source>
</evidence>
<dbReference type="Proteomes" id="UP000011016">
    <property type="component" value="Unassembled WGS sequence"/>
</dbReference>
<reference evidence="3 4" key="2">
    <citation type="submission" date="2012-08" db="EMBL/GenBank/DDBJ databases">
        <title>The Genome Sequence of Turicella otitidis ATCC 51513.</title>
        <authorList>
            <consortium name="The Broad Institute Genome Sequencing Platform"/>
            <person name="Earl A."/>
            <person name="Ward D."/>
            <person name="Feldgarden M."/>
            <person name="Gevers D."/>
            <person name="Huys G."/>
            <person name="Walker B."/>
            <person name="Young S.K."/>
            <person name="Zeng Q."/>
            <person name="Gargeya S."/>
            <person name="Fitzgerald M."/>
            <person name="Haas B."/>
            <person name="Abouelleil A."/>
            <person name="Alvarado L."/>
            <person name="Arachchi H.M."/>
            <person name="Berlin A.M."/>
            <person name="Chapman S.B."/>
            <person name="Goldberg J."/>
            <person name="Griggs A."/>
            <person name="Gujja S."/>
            <person name="Hansen M."/>
            <person name="Howarth C."/>
            <person name="Imamovic A."/>
            <person name="Larimer J."/>
            <person name="McCowen C."/>
            <person name="Montmayeur A."/>
            <person name="Murphy C."/>
            <person name="Neiman D."/>
            <person name="Pearson M."/>
            <person name="Priest M."/>
            <person name="Roberts A."/>
            <person name="Saif S."/>
            <person name="Shea T."/>
            <person name="Sisk P."/>
            <person name="Sykes S."/>
            <person name="Wortman J."/>
            <person name="Nusbaum C."/>
            <person name="Birren B."/>
        </authorList>
    </citation>
    <scope>NUCLEOTIDE SEQUENCE [LARGE SCALE GENOMIC DNA]</scope>
    <source>
        <strain evidence="3 4">ATCC 51513</strain>
    </source>
</reference>